<evidence type="ECO:0000256" key="1">
    <source>
        <dbReference type="SAM" id="MobiDB-lite"/>
    </source>
</evidence>
<keyword evidence="3" id="KW-1185">Reference proteome</keyword>
<dbReference type="Proteomes" id="UP001430848">
    <property type="component" value="Unassembled WGS sequence"/>
</dbReference>
<protein>
    <submittedName>
        <fullName evidence="2">Uncharacterized protein</fullName>
    </submittedName>
</protein>
<sequence>MPRPDSASQQARENMGQEKSRQHSGEINITGNTNETRSGSHINSGVATNTPITGKLNIKDNNNKTEFASFINSGLCDPEVFDKLWGEVKRNGSESDENDRPFFAAAGKNLNILLVEAKKEGIPEERFFSRVSEIVREARREHPQPDRVQEIA</sequence>
<reference evidence="2 3" key="1">
    <citation type="submission" date="2024-02" db="EMBL/GenBank/DDBJ databases">
        <title>De novo assembly and annotation of 12 fungi associated with fruit tree decline syndrome in Ontario, Canada.</title>
        <authorList>
            <person name="Sulman M."/>
            <person name="Ellouze W."/>
            <person name="Ilyukhin E."/>
        </authorList>
    </citation>
    <scope>NUCLEOTIDE SEQUENCE [LARGE SCALE GENOMIC DNA]</scope>
    <source>
        <strain evidence="2 3">M169</strain>
    </source>
</reference>
<evidence type="ECO:0000313" key="2">
    <source>
        <dbReference type="EMBL" id="KAK7710597.1"/>
    </source>
</evidence>
<comment type="caution">
    <text evidence="2">The sequence shown here is derived from an EMBL/GenBank/DDBJ whole genome shotgun (WGS) entry which is preliminary data.</text>
</comment>
<gene>
    <name evidence="2" type="ORF">SLS63_012914</name>
</gene>
<evidence type="ECO:0000313" key="3">
    <source>
        <dbReference type="Proteomes" id="UP001430848"/>
    </source>
</evidence>
<proteinExistence type="predicted"/>
<feature type="compositionally biased region" description="Polar residues" evidence="1">
    <location>
        <begin position="25"/>
        <end position="52"/>
    </location>
</feature>
<feature type="region of interest" description="Disordered" evidence="1">
    <location>
        <begin position="1"/>
        <end position="57"/>
    </location>
</feature>
<name>A0ABR1NQ14_DIAER</name>
<feature type="compositionally biased region" description="Basic and acidic residues" evidence="1">
    <location>
        <begin position="15"/>
        <end position="24"/>
    </location>
</feature>
<feature type="compositionally biased region" description="Polar residues" evidence="1">
    <location>
        <begin position="1"/>
        <end position="12"/>
    </location>
</feature>
<accession>A0ABR1NQ14</accession>
<organism evidence="2 3">
    <name type="scientific">Diaporthe eres</name>
    <name type="common">Phomopsis oblonga</name>
    <dbReference type="NCBI Taxonomy" id="83184"/>
    <lineage>
        <taxon>Eukaryota</taxon>
        <taxon>Fungi</taxon>
        <taxon>Dikarya</taxon>
        <taxon>Ascomycota</taxon>
        <taxon>Pezizomycotina</taxon>
        <taxon>Sordariomycetes</taxon>
        <taxon>Sordariomycetidae</taxon>
        <taxon>Diaporthales</taxon>
        <taxon>Diaporthaceae</taxon>
        <taxon>Diaporthe</taxon>
        <taxon>Diaporthe eres species complex</taxon>
    </lineage>
</organism>
<dbReference type="EMBL" id="JAKNSF020000156">
    <property type="protein sequence ID" value="KAK7710597.1"/>
    <property type="molecule type" value="Genomic_DNA"/>
</dbReference>